<dbReference type="Proteomes" id="UP001309876">
    <property type="component" value="Unassembled WGS sequence"/>
</dbReference>
<comment type="caution">
    <text evidence="1">The sequence shown here is derived from an EMBL/GenBank/DDBJ whole genome shotgun (WGS) entry which is preliminary data.</text>
</comment>
<evidence type="ECO:0000313" key="2">
    <source>
        <dbReference type="Proteomes" id="UP001309876"/>
    </source>
</evidence>
<proteinExistence type="predicted"/>
<dbReference type="EMBL" id="JAVRRJ010000002">
    <property type="protein sequence ID" value="KAK5087860.1"/>
    <property type="molecule type" value="Genomic_DNA"/>
</dbReference>
<sequence>MENDEFLNSSVVFVPHSERLRRWLRESEVDVVAERLEQAKQDFLVDIDMNAFRSIYKKDRARDSEPLRKKLKQSDKDDIAIVGLEGEPLFAFDSALAMAHYGGNDDVSQ</sequence>
<reference evidence="1 2" key="1">
    <citation type="submission" date="2023-08" db="EMBL/GenBank/DDBJ databases">
        <title>Black Yeasts Isolated from many extreme environments.</title>
        <authorList>
            <person name="Coleine C."/>
            <person name="Stajich J.E."/>
            <person name="Selbmann L."/>
        </authorList>
    </citation>
    <scope>NUCLEOTIDE SEQUENCE [LARGE SCALE GENOMIC DNA]</scope>
    <source>
        <strain evidence="1 2">CCFEE 5910</strain>
    </source>
</reference>
<dbReference type="AlphaFoldDB" id="A0AAN7T1W3"/>
<accession>A0AAN7T1W3</accession>
<gene>
    <name evidence="1" type="ORF">LTR05_002075</name>
</gene>
<organism evidence="1 2">
    <name type="scientific">Lithohypha guttulata</name>
    <dbReference type="NCBI Taxonomy" id="1690604"/>
    <lineage>
        <taxon>Eukaryota</taxon>
        <taxon>Fungi</taxon>
        <taxon>Dikarya</taxon>
        <taxon>Ascomycota</taxon>
        <taxon>Pezizomycotina</taxon>
        <taxon>Eurotiomycetes</taxon>
        <taxon>Chaetothyriomycetidae</taxon>
        <taxon>Chaetothyriales</taxon>
        <taxon>Trichomeriaceae</taxon>
        <taxon>Lithohypha</taxon>
    </lineage>
</organism>
<name>A0AAN7T1W3_9EURO</name>
<keyword evidence="2" id="KW-1185">Reference proteome</keyword>
<protein>
    <submittedName>
        <fullName evidence="1">Uncharacterized protein</fullName>
    </submittedName>
</protein>
<evidence type="ECO:0000313" key="1">
    <source>
        <dbReference type="EMBL" id="KAK5087860.1"/>
    </source>
</evidence>